<accession>A0ABV3WM41</accession>
<evidence type="ECO:0000313" key="1">
    <source>
        <dbReference type="EMBL" id="MEX4005716.1"/>
    </source>
</evidence>
<evidence type="ECO:0000313" key="2">
    <source>
        <dbReference type="Proteomes" id="UP001559025"/>
    </source>
</evidence>
<gene>
    <name evidence="1" type="primary">ccoS</name>
    <name evidence="1" type="ORF">V1479_00285</name>
</gene>
<sequence length="57" mass="6221">MSMLLYLVPVALFLGGSALLAFLWALRAGQYEDLDGAAERILFDDDSDARPHGNNPL</sequence>
<dbReference type="EMBL" id="JAZHFV010000001">
    <property type="protein sequence ID" value="MEX4005716.1"/>
    <property type="molecule type" value="Genomic_DNA"/>
</dbReference>
<dbReference type="InterPro" id="IPR004714">
    <property type="entry name" value="Cyt_oxidase_maturation_cbb3"/>
</dbReference>
<proteinExistence type="predicted"/>
<organism evidence="1 2">
    <name type="scientific">Neoaquamicrobium sediminum</name>
    <dbReference type="NCBI Taxonomy" id="1849104"/>
    <lineage>
        <taxon>Bacteria</taxon>
        <taxon>Pseudomonadati</taxon>
        <taxon>Pseudomonadota</taxon>
        <taxon>Alphaproteobacteria</taxon>
        <taxon>Hyphomicrobiales</taxon>
        <taxon>Phyllobacteriaceae</taxon>
        <taxon>Neoaquamicrobium</taxon>
    </lineage>
</organism>
<comment type="caution">
    <text evidence="1">The sequence shown here is derived from an EMBL/GenBank/DDBJ whole genome shotgun (WGS) entry which is preliminary data.</text>
</comment>
<keyword evidence="2" id="KW-1185">Reference proteome</keyword>
<dbReference type="Proteomes" id="UP001559025">
    <property type="component" value="Unassembled WGS sequence"/>
</dbReference>
<protein>
    <submittedName>
        <fullName evidence="1">Cbb3-type cytochrome oxidase assembly protein CcoS</fullName>
    </submittedName>
</protein>
<dbReference type="RefSeq" id="WP_368801170.1">
    <property type="nucleotide sequence ID" value="NZ_JAZHFV010000001.1"/>
</dbReference>
<dbReference type="NCBIfam" id="TIGR00847">
    <property type="entry name" value="ccoS"/>
    <property type="match status" value="1"/>
</dbReference>
<dbReference type="Pfam" id="PF03597">
    <property type="entry name" value="FixS"/>
    <property type="match status" value="1"/>
</dbReference>
<reference evidence="1 2" key="1">
    <citation type="submission" date="2024-01" db="EMBL/GenBank/DDBJ databases">
        <title>New evidence supports the origin of RcGTA from prophage.</title>
        <authorList>
            <person name="Xu Y."/>
            <person name="Liu B."/>
            <person name="Chen F."/>
        </authorList>
    </citation>
    <scope>NUCLEOTIDE SEQUENCE [LARGE SCALE GENOMIC DNA]</scope>
    <source>
        <strain evidence="1 2">CBW1107-2</strain>
    </source>
</reference>
<dbReference type="PANTHER" id="PTHR41532:SF1">
    <property type="entry name" value="FIXS PROTEIN"/>
    <property type="match status" value="1"/>
</dbReference>
<name>A0ABV3WM41_9HYPH</name>
<dbReference type="PANTHER" id="PTHR41532">
    <property type="entry name" value="FIXS PROTEIN"/>
    <property type="match status" value="1"/>
</dbReference>